<feature type="domain" description="C2H2-type" evidence="3">
    <location>
        <begin position="505"/>
        <end position="539"/>
    </location>
</feature>
<dbReference type="PANTHER" id="PTHR46179">
    <property type="entry name" value="ZINC FINGER PROTEIN"/>
    <property type="match status" value="1"/>
</dbReference>
<dbReference type="InterPro" id="IPR051061">
    <property type="entry name" value="Zinc_finger_trans_reg"/>
</dbReference>
<evidence type="ECO:0000313" key="4">
    <source>
        <dbReference type="EMBL" id="PQK17742.1"/>
    </source>
</evidence>
<feature type="compositionally biased region" description="Polar residues" evidence="2">
    <location>
        <begin position="312"/>
        <end position="336"/>
    </location>
</feature>
<dbReference type="PANTHER" id="PTHR46179:SF19">
    <property type="entry name" value="C2H2 FINGER DOMAIN TRANSCRIPTION FACTOR (EUROFUNG)-RELATED"/>
    <property type="match status" value="1"/>
</dbReference>
<sequence>MQSCFYKRVPASTNLPPTPPTSRPHLQQTMTSTSTATNYNSTLQHTTSRFGLSQQHLAALQAEQATPADLFENNFWDPTRSTPEALDFASQDFTRPSLMKSDAAGAITQFTPKPGRRSHQRESSLSSLGSVGPASPFTQTTYNPQIAISDSATDPFCEMYNNDTNVHNAGAYHMLSKPLDTFSGYQHLEAATPDMAYPAALPGQMNRHRTERSLLPAPEFSHLFNRSHPASVASSIAGDSPSTPSMGDIDLLDRRRAAYGNVPKLDRTLTDVYGDELYNPSFAITSSSPAHPANASTTSNHLFSQRLSAANSQHLNAAHSPSSTASRGLSPFQATSPYAPPQLQDFDTSFATHQKIGHGSNEQHPAVIGAHTDTGIEPETPKTISPRDAMIEFTGVDGESNFSLFPEGSNGFDFDAYSKAMAQDTGSNHVHLTPAQESQGNQRNYDDMSIQNRIPQQYPFVSRAQENKDITPPPRLGSSGSSVSETRTDASGNRPTRVGAESGTYTCTYHGCTLRFDTPVQLQKHKREGHRQSHNLGGPPDNSLATSILNSQAGPHRCDRINPSTGKPCNTIFSRPYDLTRHEDTIHNERKHKVQCDLCTVEKTFSRADALTRHYRVCHPEAELPGKQRRRLV</sequence>
<proteinExistence type="predicted"/>
<dbReference type="AlphaFoldDB" id="A0A2S7YPK0"/>
<feature type="compositionally biased region" description="Polar residues" evidence="2">
    <location>
        <begin position="478"/>
        <end position="494"/>
    </location>
</feature>
<keyword evidence="1" id="KW-0863">Zinc-finger</keyword>
<feature type="region of interest" description="Disordered" evidence="2">
    <location>
        <begin position="108"/>
        <end position="137"/>
    </location>
</feature>
<keyword evidence="1" id="KW-0479">Metal-binding</keyword>
<dbReference type="Proteomes" id="UP000237441">
    <property type="component" value="Unassembled WGS sequence"/>
</dbReference>
<comment type="caution">
    <text evidence="4">The sequence shown here is derived from an EMBL/GenBank/DDBJ whole genome shotgun (WGS) entry which is preliminary data.</text>
</comment>
<dbReference type="OrthoDB" id="7295497at2759"/>
<dbReference type="GO" id="GO:0006357">
    <property type="term" value="P:regulation of transcription by RNA polymerase II"/>
    <property type="evidence" value="ECO:0007669"/>
    <property type="project" value="TreeGrafter"/>
</dbReference>
<gene>
    <name evidence="4" type="ORF">BB8028_0008g02490</name>
</gene>
<accession>A0A2S7YPK0</accession>
<dbReference type="GO" id="GO:0008270">
    <property type="term" value="F:zinc ion binding"/>
    <property type="evidence" value="ECO:0007669"/>
    <property type="project" value="UniProtKB-KW"/>
</dbReference>
<dbReference type="EMBL" id="JRHA01000008">
    <property type="protein sequence ID" value="PQK17742.1"/>
    <property type="molecule type" value="Genomic_DNA"/>
</dbReference>
<reference evidence="4 5" key="1">
    <citation type="submission" date="2016-07" db="EMBL/GenBank/DDBJ databases">
        <title>Comparative genomics of the entomopathogenic fungus Beauveria bassiana.</title>
        <authorList>
            <person name="Valero Jimenez C.A."/>
            <person name="Zwaan B.J."/>
            <person name="Van Kan J.A."/>
            <person name="Takken W."/>
            <person name="Debets A.J."/>
            <person name="Schoustra S.E."/>
            <person name="Koenraadt C.J."/>
        </authorList>
    </citation>
    <scope>NUCLEOTIDE SEQUENCE [LARGE SCALE GENOMIC DNA]</scope>
    <source>
        <strain evidence="4 5">ARSEF 8028</strain>
    </source>
</reference>
<evidence type="ECO:0000256" key="1">
    <source>
        <dbReference type="PROSITE-ProRule" id="PRU00042"/>
    </source>
</evidence>
<dbReference type="GO" id="GO:0005634">
    <property type="term" value="C:nucleus"/>
    <property type="evidence" value="ECO:0007669"/>
    <property type="project" value="TreeGrafter"/>
</dbReference>
<protein>
    <recommendedName>
        <fullName evidence="3">C2H2-type domain-containing protein</fullName>
    </recommendedName>
</protein>
<feature type="region of interest" description="Disordered" evidence="2">
    <location>
        <begin position="464"/>
        <end position="499"/>
    </location>
</feature>
<feature type="region of interest" description="Disordered" evidence="2">
    <location>
        <begin position="1"/>
        <end position="35"/>
    </location>
</feature>
<name>A0A2S7YPK0_BEABA</name>
<dbReference type="SMART" id="SM00355">
    <property type="entry name" value="ZnF_C2H2"/>
    <property type="match status" value="3"/>
</dbReference>
<dbReference type="PROSITE" id="PS00028">
    <property type="entry name" value="ZINC_FINGER_C2H2_1"/>
    <property type="match status" value="1"/>
</dbReference>
<evidence type="ECO:0000256" key="2">
    <source>
        <dbReference type="SAM" id="MobiDB-lite"/>
    </source>
</evidence>
<feature type="region of interest" description="Disordered" evidence="2">
    <location>
        <begin position="312"/>
        <end position="343"/>
    </location>
</feature>
<dbReference type="InterPro" id="IPR013087">
    <property type="entry name" value="Znf_C2H2_type"/>
</dbReference>
<evidence type="ECO:0000259" key="3">
    <source>
        <dbReference type="PROSITE" id="PS50157"/>
    </source>
</evidence>
<evidence type="ECO:0000313" key="5">
    <source>
        <dbReference type="Proteomes" id="UP000237441"/>
    </source>
</evidence>
<dbReference type="Gene3D" id="3.30.160.60">
    <property type="entry name" value="Classic Zinc Finger"/>
    <property type="match status" value="1"/>
</dbReference>
<dbReference type="PROSITE" id="PS50157">
    <property type="entry name" value="ZINC_FINGER_C2H2_2"/>
    <property type="match status" value="1"/>
</dbReference>
<keyword evidence="1" id="KW-0862">Zinc</keyword>
<organism evidence="4 5">
    <name type="scientific">Beauveria bassiana</name>
    <name type="common">White muscardine disease fungus</name>
    <name type="synonym">Tritirachium shiotae</name>
    <dbReference type="NCBI Taxonomy" id="176275"/>
    <lineage>
        <taxon>Eukaryota</taxon>
        <taxon>Fungi</taxon>
        <taxon>Dikarya</taxon>
        <taxon>Ascomycota</taxon>
        <taxon>Pezizomycotina</taxon>
        <taxon>Sordariomycetes</taxon>
        <taxon>Hypocreomycetidae</taxon>
        <taxon>Hypocreales</taxon>
        <taxon>Cordycipitaceae</taxon>
        <taxon>Beauveria</taxon>
    </lineage>
</organism>